<dbReference type="RefSeq" id="XP_025394877.1">
    <property type="nucleotide sequence ID" value="XM_025544334.1"/>
</dbReference>
<dbReference type="AlphaFoldDB" id="A0A317V1S8"/>
<dbReference type="PANTHER" id="PTHR12905:SF28">
    <property type="entry name" value="RHAMNOGALACTURONATE LYASE C-RELATED"/>
    <property type="match status" value="1"/>
</dbReference>
<sequence length="312" mass="35471">MWFRRTSGLDALLQRPEQESFLRRFLRSPVTTTARLLYNYFTRKHPIPTQQTDSSRVRVVCISDTHNTQPQLPDGDILIHAGDLTQSGTQGELNAQIERLDAQPHRHKVVIAGNHELCLDPRFSDTATTINWKSLIYLQNTSTTLEFGDDYTPRRLKVFGSPYTPKHGNWAFECLRTNSRFWGDVGIPEDTDILITHGPPRGHLDLGWLGCSLLLERLWEIKRRPRLHVFGHIHGGYGAEIVCWDAFQRVYEGVMDRKVGWVGVVKSVYLGTARALLGRRFGLGGQDMIMVNAAVVGGVRDEKRREAICIDI</sequence>
<accession>A0A317V1S8</accession>
<evidence type="ECO:0000259" key="1">
    <source>
        <dbReference type="Pfam" id="PF00149"/>
    </source>
</evidence>
<keyword evidence="3" id="KW-1185">Reference proteome</keyword>
<comment type="caution">
    <text evidence="2">The sequence shown here is derived from an EMBL/GenBank/DDBJ whole genome shotgun (WGS) entry which is preliminary data.</text>
</comment>
<dbReference type="Gene3D" id="3.60.21.10">
    <property type="match status" value="1"/>
</dbReference>
<dbReference type="EMBL" id="MSFL01000043">
    <property type="protein sequence ID" value="PWY66747.1"/>
    <property type="molecule type" value="Genomic_DNA"/>
</dbReference>
<feature type="domain" description="Calcineurin-like phosphoesterase" evidence="1">
    <location>
        <begin position="58"/>
        <end position="235"/>
    </location>
</feature>
<evidence type="ECO:0000313" key="2">
    <source>
        <dbReference type="EMBL" id="PWY66747.1"/>
    </source>
</evidence>
<proteinExistence type="predicted"/>
<dbReference type="InterPro" id="IPR051693">
    <property type="entry name" value="UPF0046_metallophosphoest"/>
</dbReference>
<dbReference type="OrthoDB" id="630188at2759"/>
<dbReference type="GeneID" id="37066571"/>
<dbReference type="PANTHER" id="PTHR12905">
    <property type="entry name" value="METALLOPHOSPHOESTERASE"/>
    <property type="match status" value="1"/>
</dbReference>
<dbReference type="GO" id="GO:0016787">
    <property type="term" value="F:hydrolase activity"/>
    <property type="evidence" value="ECO:0007669"/>
    <property type="project" value="InterPro"/>
</dbReference>
<name>A0A317V1S8_9EURO</name>
<evidence type="ECO:0000313" key="3">
    <source>
        <dbReference type="Proteomes" id="UP000247233"/>
    </source>
</evidence>
<dbReference type="Pfam" id="PF00149">
    <property type="entry name" value="Metallophos"/>
    <property type="match status" value="1"/>
</dbReference>
<dbReference type="SUPFAM" id="SSF56300">
    <property type="entry name" value="Metallo-dependent phosphatases"/>
    <property type="match status" value="1"/>
</dbReference>
<protein>
    <submittedName>
        <fullName evidence="2">Metallo-dependent phosphatase</fullName>
    </submittedName>
</protein>
<dbReference type="InterPro" id="IPR029052">
    <property type="entry name" value="Metallo-depent_PP-like"/>
</dbReference>
<reference evidence="2 3" key="1">
    <citation type="submission" date="2016-12" db="EMBL/GenBank/DDBJ databases">
        <title>The genomes of Aspergillus section Nigri reveals drivers in fungal speciation.</title>
        <authorList>
            <consortium name="DOE Joint Genome Institute"/>
            <person name="Vesth T.C."/>
            <person name="Nybo J."/>
            <person name="Theobald S."/>
            <person name="Brandl J."/>
            <person name="Frisvad J.C."/>
            <person name="Nielsen K.F."/>
            <person name="Lyhne E.K."/>
            <person name="Kogle M.E."/>
            <person name="Kuo A."/>
            <person name="Riley R."/>
            <person name="Clum A."/>
            <person name="Nolan M."/>
            <person name="Lipzen A."/>
            <person name="Salamov A."/>
            <person name="Henrissat B."/>
            <person name="Wiebenga A."/>
            <person name="De Vries R.P."/>
            <person name="Grigoriev I.V."/>
            <person name="Mortensen U.H."/>
            <person name="Andersen M.R."/>
            <person name="Baker S.E."/>
        </authorList>
    </citation>
    <scope>NUCLEOTIDE SEQUENCE [LARGE SCALE GENOMIC DNA]</scope>
    <source>
        <strain evidence="2 3">CBS 117.55</strain>
    </source>
</reference>
<gene>
    <name evidence="2" type="ORF">BO70DRAFT_366439</name>
</gene>
<dbReference type="InterPro" id="IPR004843">
    <property type="entry name" value="Calcineurin-like_PHP"/>
</dbReference>
<organism evidence="2 3">
    <name type="scientific">Aspergillus heteromorphus CBS 117.55</name>
    <dbReference type="NCBI Taxonomy" id="1448321"/>
    <lineage>
        <taxon>Eukaryota</taxon>
        <taxon>Fungi</taxon>
        <taxon>Dikarya</taxon>
        <taxon>Ascomycota</taxon>
        <taxon>Pezizomycotina</taxon>
        <taxon>Eurotiomycetes</taxon>
        <taxon>Eurotiomycetidae</taxon>
        <taxon>Eurotiales</taxon>
        <taxon>Aspergillaceae</taxon>
        <taxon>Aspergillus</taxon>
        <taxon>Aspergillus subgen. Circumdati</taxon>
    </lineage>
</organism>
<dbReference type="Proteomes" id="UP000247233">
    <property type="component" value="Unassembled WGS sequence"/>
</dbReference>
<dbReference type="VEuPathDB" id="FungiDB:BO70DRAFT_366439"/>
<dbReference type="CDD" id="cd07379">
    <property type="entry name" value="MPP_239FB"/>
    <property type="match status" value="1"/>
</dbReference>